<dbReference type="EMBL" id="ABCJ01000001">
    <property type="protein sequence ID" value="EDM24284.1"/>
    <property type="molecule type" value="Genomic_DNA"/>
</dbReference>
<evidence type="ECO:0000256" key="2">
    <source>
        <dbReference type="ARBA" id="ARBA00023004"/>
    </source>
</evidence>
<gene>
    <name evidence="5" type="ORF">CMTB2_02173</name>
    <name evidence="6" type="ORF">FE773_06935</name>
</gene>
<dbReference type="Proteomes" id="UP000306825">
    <property type="component" value="Chromosome"/>
</dbReference>
<dbReference type="GO" id="GO:0046872">
    <property type="term" value="F:metal ion binding"/>
    <property type="evidence" value="ECO:0007669"/>
    <property type="project" value="UniProtKB-KW"/>
</dbReference>
<dbReference type="Pfam" id="PF00037">
    <property type="entry name" value="Fer4"/>
    <property type="match status" value="1"/>
</dbReference>
<dbReference type="GO" id="GO:0051536">
    <property type="term" value="F:iron-sulfur cluster binding"/>
    <property type="evidence" value="ECO:0007669"/>
    <property type="project" value="UniProtKB-KW"/>
</dbReference>
<evidence type="ECO:0000313" key="6">
    <source>
        <dbReference type="EMBL" id="QCT94930.1"/>
    </source>
</evidence>
<evidence type="ECO:0000256" key="3">
    <source>
        <dbReference type="ARBA" id="ARBA00023014"/>
    </source>
</evidence>
<dbReference type="EMBL" id="CP040463">
    <property type="protein sequence ID" value="QCT94930.1"/>
    <property type="molecule type" value="Genomic_DNA"/>
</dbReference>
<dbReference type="RefSeq" id="WP_007473065.1">
    <property type="nucleotide sequence ID" value="NZ_ABCJ01000001.1"/>
</dbReference>
<dbReference type="InterPro" id="IPR017896">
    <property type="entry name" value="4Fe4S_Fe-S-bd"/>
</dbReference>
<keyword evidence="1" id="KW-0479">Metal-binding</keyword>
<evidence type="ECO:0000259" key="4">
    <source>
        <dbReference type="PROSITE" id="PS51379"/>
    </source>
</evidence>
<protein>
    <submittedName>
        <fullName evidence="5 6">Hydrogenase</fullName>
    </submittedName>
</protein>
<dbReference type="AlphaFoldDB" id="A0AAI9AIT6"/>
<dbReference type="Proteomes" id="UP000003288">
    <property type="component" value="Unassembled WGS sequence"/>
</dbReference>
<reference evidence="5 7" key="1">
    <citation type="journal article" date="2011" name="Stand. Genomic Sci.">
        <title>Draft genome sequence of Caminibacter mediatlanticus strain TB-2, an epsilonproteobacterium isolated from a deep-sea hydrothermal vent.</title>
        <authorList>
            <person name="Giovannelli D."/>
            <person name="Ferriera S."/>
            <person name="Johnson J."/>
            <person name="Kravitz S."/>
            <person name="Perez-Rodriguez I."/>
            <person name="Ricci J."/>
            <person name="O'Brien C."/>
            <person name="Voordeckers J.W."/>
            <person name="Bini E."/>
            <person name="Vetriani C."/>
        </authorList>
    </citation>
    <scope>NUCLEOTIDE SEQUENCE [LARGE SCALE GENOMIC DNA]</scope>
    <source>
        <strain evidence="5 7">TB-2</strain>
    </source>
</reference>
<name>A0AAI9AIT6_9BACT</name>
<accession>A0AAI9AIT6</accession>
<keyword evidence="2" id="KW-0408">Iron</keyword>
<dbReference type="InterPro" id="IPR017900">
    <property type="entry name" value="4Fe4S_Fe_S_CS"/>
</dbReference>
<evidence type="ECO:0000313" key="5">
    <source>
        <dbReference type="EMBL" id="EDM24284.1"/>
    </source>
</evidence>
<keyword evidence="3" id="KW-0411">Iron-sulfur</keyword>
<evidence type="ECO:0000313" key="7">
    <source>
        <dbReference type="Proteomes" id="UP000003288"/>
    </source>
</evidence>
<reference evidence="6 8" key="2">
    <citation type="submission" date="2019-05" db="EMBL/GenBank/DDBJ databases">
        <title>A comparative analysis of the Nautiliaceae.</title>
        <authorList>
            <person name="Grosche A."/>
            <person name="Smedile F."/>
            <person name="Vetriani C."/>
        </authorList>
    </citation>
    <scope>NUCLEOTIDE SEQUENCE [LARGE SCALE GENOMIC DNA]</scope>
    <source>
        <strain evidence="6 8">TB-2</strain>
    </source>
</reference>
<dbReference type="PROSITE" id="PS51379">
    <property type="entry name" value="4FE4S_FER_2"/>
    <property type="match status" value="2"/>
</dbReference>
<dbReference type="SUPFAM" id="SSF54862">
    <property type="entry name" value="4Fe-4S ferredoxins"/>
    <property type="match status" value="1"/>
</dbReference>
<organism evidence="5 7">
    <name type="scientific">Caminibacter mediatlanticus TB-2</name>
    <dbReference type="NCBI Taxonomy" id="391592"/>
    <lineage>
        <taxon>Bacteria</taxon>
        <taxon>Pseudomonadati</taxon>
        <taxon>Campylobacterota</taxon>
        <taxon>Epsilonproteobacteria</taxon>
        <taxon>Nautiliales</taxon>
        <taxon>Nautiliaceae</taxon>
        <taxon>Caminibacter</taxon>
    </lineage>
</organism>
<feature type="domain" description="4Fe-4S ferredoxin-type" evidence="4">
    <location>
        <begin position="38"/>
        <end position="67"/>
    </location>
</feature>
<evidence type="ECO:0000313" key="8">
    <source>
        <dbReference type="Proteomes" id="UP000306825"/>
    </source>
</evidence>
<evidence type="ECO:0000256" key="1">
    <source>
        <dbReference type="ARBA" id="ARBA00022723"/>
    </source>
</evidence>
<proteinExistence type="predicted"/>
<sequence>MRFRGKLKVDANLCTACATCEEVCPSGAIHITEDESSFIHTTWYNTCCFCANCEFFCPTGAIKLTNDYHTVNLQEDKYKFITKAIIKKIECKMCGEKFVKPSISLLKKSYPHISDNIEELANFCPECRKKVAFERLHLCL</sequence>
<dbReference type="Gene3D" id="3.30.70.20">
    <property type="match status" value="2"/>
</dbReference>
<dbReference type="PROSITE" id="PS00198">
    <property type="entry name" value="4FE4S_FER_1"/>
    <property type="match status" value="2"/>
</dbReference>
<keyword evidence="8" id="KW-1185">Reference proteome</keyword>
<feature type="domain" description="4Fe-4S ferredoxin-type" evidence="4">
    <location>
        <begin position="5"/>
        <end position="34"/>
    </location>
</feature>